<proteinExistence type="predicted"/>
<reference evidence="2" key="1">
    <citation type="submission" date="2022-10" db="EMBL/GenBank/DDBJ databases">
        <title>Algoriphagus sp. a novel bacteria isolate from halophytes salicornia europaea.</title>
        <authorList>
            <person name="Peng Y."/>
            <person name="Jiang L."/>
            <person name="Lee J."/>
        </authorList>
    </citation>
    <scope>NUCLEOTIDE SEQUENCE</scope>
    <source>
        <strain evidence="2">TR-M5</strain>
    </source>
</reference>
<feature type="signal peptide" evidence="1">
    <location>
        <begin position="1"/>
        <end position="22"/>
    </location>
</feature>
<feature type="chain" id="PRO_5045543715" evidence="1">
    <location>
        <begin position="23"/>
        <end position="530"/>
    </location>
</feature>
<dbReference type="Proteomes" id="UP001163156">
    <property type="component" value="Chromosome"/>
</dbReference>
<keyword evidence="1" id="KW-0732">Signal</keyword>
<name>A0ABY6ML39_9BACT</name>
<dbReference type="RefSeq" id="WP_264811200.1">
    <property type="nucleotide sequence ID" value="NZ_CP110226.1"/>
</dbReference>
<gene>
    <name evidence="2" type="ORF">OM944_08285</name>
</gene>
<organism evidence="2 3">
    <name type="scientific">Algoriphagus halophytocola</name>
    <dbReference type="NCBI Taxonomy" id="2991499"/>
    <lineage>
        <taxon>Bacteria</taxon>
        <taxon>Pseudomonadati</taxon>
        <taxon>Bacteroidota</taxon>
        <taxon>Cytophagia</taxon>
        <taxon>Cytophagales</taxon>
        <taxon>Cyclobacteriaceae</taxon>
        <taxon>Algoriphagus</taxon>
    </lineage>
</organism>
<evidence type="ECO:0000256" key="1">
    <source>
        <dbReference type="SAM" id="SignalP"/>
    </source>
</evidence>
<protein>
    <submittedName>
        <fullName evidence="2">Uncharacterized protein</fullName>
    </submittedName>
</protein>
<sequence>MVERILKFLTLTLIVLSTAFSAASAQQAGHQVRMIVSSSVFISGDAVSLQLLTLDEEAKLLQAGELINLYLVDHAGNTVAIERFNSGNNEAETAFLLPADLATANYKLVAQIPGSSYQTEALIHVYSPTIFSSNSLPENADAELGLVDEMEVTNSTLDLEVRPDSKELAFPVASDGVLAVKVFDPMLEATPILGEVKASEVKVENTGKFELITPSSDPNSRVSVYYIDQGIVEEYYLRDSAKIESQLIRHQGSSHVWAYQFDNMGERIGEVKVVLADWQNNQFASFENVVPFSDQVVTILDHKRKRKYIDQVYRTDFDNYEPIWQEEEQAGPDDVYLSKDYQSIATLREAFGGVVSKASVKRNKGEYELLLSPANAGFRYEGKPLILFNGSPIYGFGELMETPFHQVNSISVYNSIQSLKRFGVLGRYGVVEIEMKEEFEDPLLHLKEDYPYYLGVNDLVQVSEELAPNVPDLRPVLLWVSDSYVQSGQHVTFQWKPSDVEEKHRVWADFLQKDGGSIQLTQPLEGNPAQ</sequence>
<accession>A0ABY6ML39</accession>
<evidence type="ECO:0000313" key="3">
    <source>
        <dbReference type="Proteomes" id="UP001163156"/>
    </source>
</evidence>
<dbReference type="EMBL" id="CP110226">
    <property type="protein sequence ID" value="UZD24488.1"/>
    <property type="molecule type" value="Genomic_DNA"/>
</dbReference>
<keyword evidence="3" id="KW-1185">Reference proteome</keyword>
<evidence type="ECO:0000313" key="2">
    <source>
        <dbReference type="EMBL" id="UZD24488.1"/>
    </source>
</evidence>